<evidence type="ECO:0000313" key="4">
    <source>
        <dbReference type="Proteomes" id="UP000644699"/>
    </source>
</evidence>
<reference evidence="3" key="1">
    <citation type="journal article" date="2014" name="Int. J. Syst. Evol. Microbiol.">
        <title>Complete genome sequence of Corynebacterium casei LMG S-19264T (=DSM 44701T), isolated from a smear-ripened cheese.</title>
        <authorList>
            <consortium name="US DOE Joint Genome Institute (JGI-PGF)"/>
            <person name="Walter F."/>
            <person name="Albersmeier A."/>
            <person name="Kalinowski J."/>
            <person name="Ruckert C."/>
        </authorList>
    </citation>
    <scope>NUCLEOTIDE SEQUENCE</scope>
    <source>
        <strain evidence="3">CGMCC 1.15367</strain>
    </source>
</reference>
<dbReference type="Gene3D" id="3.40.50.1820">
    <property type="entry name" value="alpha/beta hydrolase"/>
    <property type="match status" value="1"/>
</dbReference>
<keyword evidence="4" id="KW-1185">Reference proteome</keyword>
<comment type="caution">
    <text evidence="3">The sequence shown here is derived from an EMBL/GenBank/DDBJ whole genome shotgun (WGS) entry which is preliminary data.</text>
</comment>
<protein>
    <submittedName>
        <fullName evidence="3">Esterase</fullName>
    </submittedName>
</protein>
<accession>A0A916ZNJ1</accession>
<dbReference type="InterPro" id="IPR029058">
    <property type="entry name" value="AB_hydrolase_fold"/>
</dbReference>
<keyword evidence="1" id="KW-0732">Signal</keyword>
<gene>
    <name evidence="3" type="ORF">GCM10011390_26760</name>
</gene>
<dbReference type="InterPro" id="IPR010126">
    <property type="entry name" value="Esterase_phb"/>
</dbReference>
<dbReference type="GO" id="GO:0005576">
    <property type="term" value="C:extracellular region"/>
    <property type="evidence" value="ECO:0007669"/>
    <property type="project" value="InterPro"/>
</dbReference>
<evidence type="ECO:0000256" key="1">
    <source>
        <dbReference type="ARBA" id="ARBA00022729"/>
    </source>
</evidence>
<dbReference type="RefSeq" id="WP_188909185.1">
    <property type="nucleotide sequence ID" value="NZ_BMIQ01000003.1"/>
</dbReference>
<sequence length="377" mass="39966">MVRPLPFMVEAQRLVLSQRLSDATDLIQQGLGLRSPSLTSPPDAFSGVTIELSADGAELAGDVASGEARCMPRSRPRFAAEASIRPTWSTKPAPTIPQGAEFLYLVHAGPAGRRAYRLYVPAAEARGPRPLVVMLHGCTQNPEDFATGTRMNEIAEEANVLVAYPEQDRSANPHLCWNWFEPTHQNGDAGEPAILAGIVEDIARSHAVDRSRLFAAGLSAGGAMAAILGSTRPDLFAAVGIHSGLPHASARDVATALAVMRSGKALGQGVVPSVPAIVFHGVRDTTVHPANGDRIAGLDTERQDRAETVTGTVNGRAFTRIRRPAQGSNPAMEHWRVEGLGHAWSGGDAAGSYADPAGPDASREMLRFFLNEAGARE</sequence>
<evidence type="ECO:0000256" key="2">
    <source>
        <dbReference type="ARBA" id="ARBA00022801"/>
    </source>
</evidence>
<dbReference type="PANTHER" id="PTHR43037">
    <property type="entry name" value="UNNAMED PRODUCT-RELATED"/>
    <property type="match status" value="1"/>
</dbReference>
<organism evidence="3 4">
    <name type="scientific">Aureimonas endophytica</name>
    <dbReference type="NCBI Taxonomy" id="2027858"/>
    <lineage>
        <taxon>Bacteria</taxon>
        <taxon>Pseudomonadati</taxon>
        <taxon>Pseudomonadota</taxon>
        <taxon>Alphaproteobacteria</taxon>
        <taxon>Hyphomicrobiales</taxon>
        <taxon>Aurantimonadaceae</taxon>
        <taxon>Aureimonas</taxon>
    </lineage>
</organism>
<reference evidence="3" key="2">
    <citation type="submission" date="2020-09" db="EMBL/GenBank/DDBJ databases">
        <authorList>
            <person name="Sun Q."/>
            <person name="Zhou Y."/>
        </authorList>
    </citation>
    <scope>NUCLEOTIDE SEQUENCE</scope>
    <source>
        <strain evidence="3">CGMCC 1.15367</strain>
    </source>
</reference>
<dbReference type="Proteomes" id="UP000644699">
    <property type="component" value="Unassembled WGS sequence"/>
</dbReference>
<dbReference type="AlphaFoldDB" id="A0A916ZNJ1"/>
<evidence type="ECO:0000313" key="3">
    <source>
        <dbReference type="EMBL" id="GGE06286.1"/>
    </source>
</evidence>
<dbReference type="EMBL" id="BMIQ01000003">
    <property type="protein sequence ID" value="GGE06286.1"/>
    <property type="molecule type" value="Genomic_DNA"/>
</dbReference>
<dbReference type="NCBIfam" id="TIGR01840">
    <property type="entry name" value="esterase_phb"/>
    <property type="match status" value="1"/>
</dbReference>
<dbReference type="Pfam" id="PF10503">
    <property type="entry name" value="Esterase_PHB"/>
    <property type="match status" value="1"/>
</dbReference>
<name>A0A916ZNJ1_9HYPH</name>
<dbReference type="PANTHER" id="PTHR43037:SF1">
    <property type="entry name" value="BLL1128 PROTEIN"/>
    <property type="match status" value="1"/>
</dbReference>
<dbReference type="GO" id="GO:0016787">
    <property type="term" value="F:hydrolase activity"/>
    <property type="evidence" value="ECO:0007669"/>
    <property type="project" value="UniProtKB-KW"/>
</dbReference>
<dbReference type="SUPFAM" id="SSF53474">
    <property type="entry name" value="alpha/beta-Hydrolases"/>
    <property type="match status" value="1"/>
</dbReference>
<proteinExistence type="predicted"/>
<dbReference type="InterPro" id="IPR050955">
    <property type="entry name" value="Plant_Biomass_Hydrol_Est"/>
</dbReference>
<keyword evidence="2" id="KW-0378">Hydrolase</keyword>